<sequence length="271" mass="29845">MPPKRPLPKHQPNPGERLILKNLLPTGHFTWNYAPLSPWQLTRTGDAGARLIEIHITNFRVANLAAAMANFPWGDRKFPIAVFLVVDVTEAFSGDMEEAVEFVRTGGIGSSSSSSSSSGGRGGFGEDVGFVEGRGSGKFGMKKGKDLGGEGAKEEMRRFLFACLSVTLPKMKTTKGVGSSSIGERVLEFWEDVRAVREAVWDDGEMKRWVAFKYAVKRKMVEDAELEKKSNLIWGVKKGWWIALGVLVLFLVVGNFVQVPGTMTSQEGLYK</sequence>
<gene>
    <name evidence="2" type="ORF">SEPMUDRAFT_113893</name>
</gene>
<dbReference type="EMBL" id="KB456260">
    <property type="protein sequence ID" value="EMF17920.1"/>
    <property type="molecule type" value="Genomic_DNA"/>
</dbReference>
<keyword evidence="3" id="KW-1185">Reference proteome</keyword>
<reference evidence="2 3" key="1">
    <citation type="journal article" date="2012" name="PLoS Pathog.">
        <title>Diverse lifestyles and strategies of plant pathogenesis encoded in the genomes of eighteen Dothideomycetes fungi.</title>
        <authorList>
            <person name="Ohm R.A."/>
            <person name="Feau N."/>
            <person name="Henrissat B."/>
            <person name="Schoch C.L."/>
            <person name="Horwitz B.A."/>
            <person name="Barry K.W."/>
            <person name="Condon B.J."/>
            <person name="Copeland A.C."/>
            <person name="Dhillon B."/>
            <person name="Glaser F."/>
            <person name="Hesse C.N."/>
            <person name="Kosti I."/>
            <person name="LaButti K."/>
            <person name="Lindquist E.A."/>
            <person name="Lucas S."/>
            <person name="Salamov A.A."/>
            <person name="Bradshaw R.E."/>
            <person name="Ciuffetti L."/>
            <person name="Hamelin R.C."/>
            <person name="Kema G.H.J."/>
            <person name="Lawrence C."/>
            <person name="Scott J.A."/>
            <person name="Spatafora J.W."/>
            <person name="Turgeon B.G."/>
            <person name="de Wit P.J.G.M."/>
            <person name="Zhong S."/>
            <person name="Goodwin S.B."/>
            <person name="Grigoriev I.V."/>
        </authorList>
    </citation>
    <scope>NUCLEOTIDE SEQUENCE [LARGE SCALE GENOMIC DNA]</scope>
    <source>
        <strain evidence="2 3">SO2202</strain>
    </source>
</reference>
<dbReference type="Proteomes" id="UP000016931">
    <property type="component" value="Unassembled WGS sequence"/>
</dbReference>
<keyword evidence="1" id="KW-0472">Membrane</keyword>
<dbReference type="GeneID" id="27898197"/>
<evidence type="ECO:0000313" key="3">
    <source>
        <dbReference type="Proteomes" id="UP000016931"/>
    </source>
</evidence>
<evidence type="ECO:0000313" key="2">
    <source>
        <dbReference type="EMBL" id="EMF17920.1"/>
    </source>
</evidence>
<dbReference type="AlphaFoldDB" id="N1QL61"/>
<organism evidence="2 3">
    <name type="scientific">Sphaerulina musiva (strain SO2202)</name>
    <name type="common">Poplar stem canker fungus</name>
    <name type="synonym">Septoria musiva</name>
    <dbReference type="NCBI Taxonomy" id="692275"/>
    <lineage>
        <taxon>Eukaryota</taxon>
        <taxon>Fungi</taxon>
        <taxon>Dikarya</taxon>
        <taxon>Ascomycota</taxon>
        <taxon>Pezizomycotina</taxon>
        <taxon>Dothideomycetes</taxon>
        <taxon>Dothideomycetidae</taxon>
        <taxon>Mycosphaerellales</taxon>
        <taxon>Mycosphaerellaceae</taxon>
        <taxon>Sphaerulina</taxon>
    </lineage>
</organism>
<protein>
    <submittedName>
        <fullName evidence="2">Uncharacterized protein</fullName>
    </submittedName>
</protein>
<keyword evidence="1" id="KW-1133">Transmembrane helix</keyword>
<feature type="transmembrane region" description="Helical" evidence="1">
    <location>
        <begin position="239"/>
        <end position="257"/>
    </location>
</feature>
<dbReference type="RefSeq" id="XP_016766041.1">
    <property type="nucleotide sequence ID" value="XM_016901060.1"/>
</dbReference>
<name>N1QL61_SPHMS</name>
<accession>N1QL61</accession>
<dbReference type="HOGENOM" id="CLU_1027341_0_0_1"/>
<evidence type="ECO:0000256" key="1">
    <source>
        <dbReference type="SAM" id="Phobius"/>
    </source>
</evidence>
<keyword evidence="1" id="KW-0812">Transmembrane</keyword>
<proteinExistence type="predicted"/>